<keyword evidence="1" id="KW-0812">Transmembrane</keyword>
<reference evidence="2" key="1">
    <citation type="submission" date="2014-12" db="EMBL/GenBank/DDBJ databases">
        <title>Insight into the proteome of Arion vulgaris.</title>
        <authorList>
            <person name="Aradska J."/>
            <person name="Bulat T."/>
            <person name="Smidak R."/>
            <person name="Sarate P."/>
            <person name="Gangsoo J."/>
            <person name="Sialana F."/>
            <person name="Bilban M."/>
            <person name="Lubec G."/>
        </authorList>
    </citation>
    <scope>NUCLEOTIDE SEQUENCE</scope>
    <source>
        <tissue evidence="2">Skin</tissue>
    </source>
</reference>
<gene>
    <name evidence="2" type="primary">ORF99201</name>
    <name evidence="3" type="synonym">ORF99205</name>
</gene>
<sequence>MLSEKHQHVIIYLGKLPSYFYVLMVNAVTFMWLCKKHSCPEWEMSSHFHVLCVKHRNHLLCLTFVCNVNLDHDGGKIYIIIEEATSESSNYYRRKLSLQEKVTITRESGLYKRIDVVA</sequence>
<dbReference type="AlphaFoldDB" id="A0A0B7A5L4"/>
<keyword evidence="1" id="KW-0472">Membrane</keyword>
<keyword evidence="1" id="KW-1133">Transmembrane helix</keyword>
<accession>A0A0B7A5L4</accession>
<organism evidence="2">
    <name type="scientific">Arion vulgaris</name>
    <dbReference type="NCBI Taxonomy" id="1028688"/>
    <lineage>
        <taxon>Eukaryota</taxon>
        <taxon>Metazoa</taxon>
        <taxon>Spiralia</taxon>
        <taxon>Lophotrochozoa</taxon>
        <taxon>Mollusca</taxon>
        <taxon>Gastropoda</taxon>
        <taxon>Heterobranchia</taxon>
        <taxon>Euthyneura</taxon>
        <taxon>Panpulmonata</taxon>
        <taxon>Eupulmonata</taxon>
        <taxon>Stylommatophora</taxon>
        <taxon>Helicina</taxon>
        <taxon>Arionoidea</taxon>
        <taxon>Arionidae</taxon>
        <taxon>Arion</taxon>
    </lineage>
</organism>
<feature type="transmembrane region" description="Helical" evidence="1">
    <location>
        <begin position="12"/>
        <end position="33"/>
    </location>
</feature>
<evidence type="ECO:0000313" key="3">
    <source>
        <dbReference type="EMBL" id="CEK76260.1"/>
    </source>
</evidence>
<dbReference type="EMBL" id="HACG01029394">
    <property type="protein sequence ID" value="CEK76259.1"/>
    <property type="molecule type" value="Transcribed_RNA"/>
</dbReference>
<protein>
    <submittedName>
        <fullName evidence="2">Uncharacterized protein</fullName>
    </submittedName>
</protein>
<name>A0A0B7A5L4_9EUPU</name>
<dbReference type="EMBL" id="HACG01029395">
    <property type="protein sequence ID" value="CEK76260.1"/>
    <property type="molecule type" value="Transcribed_RNA"/>
</dbReference>
<evidence type="ECO:0000313" key="2">
    <source>
        <dbReference type="EMBL" id="CEK76259.1"/>
    </source>
</evidence>
<evidence type="ECO:0000256" key="1">
    <source>
        <dbReference type="SAM" id="Phobius"/>
    </source>
</evidence>
<proteinExistence type="predicted"/>